<protein>
    <recommendedName>
        <fullName evidence="1">Fungal-type protein kinase domain-containing protein</fullName>
    </recommendedName>
</protein>
<dbReference type="Proteomes" id="UP000714275">
    <property type="component" value="Unassembled WGS sequence"/>
</dbReference>
<dbReference type="EMBL" id="JABBWD010000050">
    <property type="protein sequence ID" value="KAG1772959.1"/>
    <property type="molecule type" value="Genomic_DNA"/>
</dbReference>
<accession>A0A9P7CZK1</accession>
<feature type="domain" description="Fungal-type protein kinase" evidence="1">
    <location>
        <begin position="11"/>
        <end position="71"/>
    </location>
</feature>
<dbReference type="OrthoDB" id="5584477at2759"/>
<sequence length="162" mass="18056">MGYLSCGQFIGVLNDYDLSSFQRDSPSSLERTGTVPFMAVDLLTPEAIAGKVEHVYAHDAESFIWVLTWVCLRYEGGKLLSKNGPLDEWLKLDAIQCRNTKNDFISSVLPTMGPSGSHAVSWKVVQRCFMGIHSLYTPLGYRKLGDQSAFELLLEDPIQGHL</sequence>
<comment type="caution">
    <text evidence="2">The sequence shown here is derived from an EMBL/GenBank/DDBJ whole genome shotgun (WGS) entry which is preliminary data.</text>
</comment>
<evidence type="ECO:0000313" key="3">
    <source>
        <dbReference type="Proteomes" id="UP000714275"/>
    </source>
</evidence>
<dbReference type="InterPro" id="IPR040976">
    <property type="entry name" value="Pkinase_fungal"/>
</dbReference>
<keyword evidence="3" id="KW-1185">Reference proteome</keyword>
<dbReference type="Pfam" id="PF17667">
    <property type="entry name" value="Pkinase_fungal"/>
    <property type="match status" value="1"/>
</dbReference>
<dbReference type="PANTHER" id="PTHR38248:SF2">
    <property type="entry name" value="FUNK1 11"/>
    <property type="match status" value="1"/>
</dbReference>
<dbReference type="AlphaFoldDB" id="A0A9P7CZK1"/>
<proteinExistence type="predicted"/>
<name>A0A9P7CZK1_9AGAM</name>
<gene>
    <name evidence="2" type="ORF">EV702DRAFT_1131986</name>
</gene>
<evidence type="ECO:0000259" key="1">
    <source>
        <dbReference type="Pfam" id="PF17667"/>
    </source>
</evidence>
<dbReference type="PANTHER" id="PTHR38248">
    <property type="entry name" value="FUNK1 6"/>
    <property type="match status" value="1"/>
</dbReference>
<organism evidence="2 3">
    <name type="scientific">Suillus placidus</name>
    <dbReference type="NCBI Taxonomy" id="48579"/>
    <lineage>
        <taxon>Eukaryota</taxon>
        <taxon>Fungi</taxon>
        <taxon>Dikarya</taxon>
        <taxon>Basidiomycota</taxon>
        <taxon>Agaricomycotina</taxon>
        <taxon>Agaricomycetes</taxon>
        <taxon>Agaricomycetidae</taxon>
        <taxon>Boletales</taxon>
        <taxon>Suillineae</taxon>
        <taxon>Suillaceae</taxon>
        <taxon>Suillus</taxon>
    </lineage>
</organism>
<reference evidence="2" key="1">
    <citation type="journal article" date="2020" name="New Phytol.">
        <title>Comparative genomics reveals dynamic genome evolution in host specialist ectomycorrhizal fungi.</title>
        <authorList>
            <person name="Lofgren L.A."/>
            <person name="Nguyen N.H."/>
            <person name="Vilgalys R."/>
            <person name="Ruytinx J."/>
            <person name="Liao H.L."/>
            <person name="Branco S."/>
            <person name="Kuo A."/>
            <person name="LaButti K."/>
            <person name="Lipzen A."/>
            <person name="Andreopoulos W."/>
            <person name="Pangilinan J."/>
            <person name="Riley R."/>
            <person name="Hundley H."/>
            <person name="Na H."/>
            <person name="Barry K."/>
            <person name="Grigoriev I.V."/>
            <person name="Stajich J.E."/>
            <person name="Kennedy P.G."/>
        </authorList>
    </citation>
    <scope>NUCLEOTIDE SEQUENCE</scope>
    <source>
        <strain evidence="2">DOB743</strain>
    </source>
</reference>
<evidence type="ECO:0000313" key="2">
    <source>
        <dbReference type="EMBL" id="KAG1772959.1"/>
    </source>
</evidence>